<dbReference type="RefSeq" id="WP_068668739.1">
    <property type="nucleotide sequence ID" value="NZ_LWLG01000001.1"/>
</dbReference>
<dbReference type="InterPro" id="IPR038729">
    <property type="entry name" value="Rad50/SbcC_AAA"/>
</dbReference>
<feature type="coiled-coil region" evidence="1">
    <location>
        <begin position="333"/>
        <end position="476"/>
    </location>
</feature>
<sequence length="999" mass="116971">MRPLKLKIQALGPYLQPVEIDFSSFERHGLFLITGPTGAGKSTIFDALTFALYGETSLEEKRDRDLRNLKASNRIATLAELEFLLRGRRYRVRRVLTEARHDLRKEAALWEEECLLAHRITEVNRKIKELLGFSAKEFRRVLLIPQGKFREILLARGEERESLLKTIFQTERFLEIEEYFKKLEQTTRERISELRAAYESLLKAEGFSELSELLQEIHRLKEKEARFRERLSEIEERLRRKEARLEEALKLAEKFRKLEKTRKRLDELEHQRPIVETLKSRLLKAEAAEKIFPLYEALIRIEKGLLEDQKRQAEIHKSLQDLERISAETLHRYEQESARKEEMEKLKKEALLLKEKLPLLAKLETLQKELKQLEDRSSTLRRRLESFLQKENLLEKELEKVQRAQEEAFRAGDEASSIFERLQVRKRMLEKLRESQRLKAELSRISVERQRLLSEIQAQKKELSALRQRLAIFQELRWKHTAWELARKLEPGVPCPVCGSREHPYPASPPEALMAEDPESLEAKINEKEKALQARIAKLEGLKERARTLLEELERFGKDISSEEDPEKLAREQAELERLYQEKRRQAETLGKLTQRAEKIRNELNSLKTRKEELQREKEDLTLRMEALKSQIATLRNEVPEKQDSPTILRHIQELTSTCERWESHLRGLEKRLSELSARKEGLRQLLKEIARRQEEVLEEKKDLEARFEIALREAGFEDRKAFLAARLEDGKKAEYQRRVQTFEEEFQILKHQFQELETKLRAKSPPAVDEMKARCEELRKQEQVLREELARLHERKETLAARKNEIERLAEELRETEKRYRLVARLSAFLSGQNEKRLSFHRFVLSALLERILFRASEKLRSMSGGRYTLLRETEVLDRRRAAGLDLLIFDAWHGKTRPVATLSGGESFLAALALALSVSEVVQEFSGGRPLECLFIDEGFGNLDPEALETALSVLGRLKAGGRLVGLISHVRELRDRIPAILEVIPGKEGSSIQIRI</sequence>
<evidence type="ECO:0000256" key="1">
    <source>
        <dbReference type="SAM" id="Coils"/>
    </source>
</evidence>
<dbReference type="STRING" id="999894.TDIS_0397"/>
<proteinExistence type="predicted"/>
<evidence type="ECO:0000313" key="4">
    <source>
        <dbReference type="Proteomes" id="UP000078390"/>
    </source>
</evidence>
<dbReference type="Gene3D" id="1.20.1480.30">
    <property type="entry name" value="Designed four-helix bundle protein"/>
    <property type="match status" value="1"/>
</dbReference>
<feature type="coiled-coil region" evidence="1">
    <location>
        <begin position="525"/>
        <end position="827"/>
    </location>
</feature>
<protein>
    <submittedName>
        <fullName evidence="3">Exonuclease SbcC</fullName>
    </submittedName>
</protein>
<name>A0A179D830_9BACT</name>
<evidence type="ECO:0000259" key="2">
    <source>
        <dbReference type="Pfam" id="PF13476"/>
    </source>
</evidence>
<dbReference type="PANTHER" id="PTHR32114:SF2">
    <property type="entry name" value="ABC TRANSPORTER ABCH.3"/>
    <property type="match status" value="1"/>
</dbReference>
<accession>A0A179D830</accession>
<dbReference type="InterPro" id="IPR027417">
    <property type="entry name" value="P-loop_NTPase"/>
</dbReference>
<reference evidence="3 4" key="1">
    <citation type="submission" date="2016-04" db="EMBL/GenBank/DDBJ databases">
        <title>Genome analysis of Thermosulfurimonas dismutans, the first thermophilic sulfur-disproportionating bacterium of the phylum Thermodesulfobacteria.</title>
        <authorList>
            <person name="Mardanov A.V."/>
            <person name="Beletsky A.V."/>
            <person name="Kadnikov V.V."/>
            <person name="Slobodkin A.I."/>
            <person name="Ravin N.V."/>
        </authorList>
    </citation>
    <scope>NUCLEOTIDE SEQUENCE [LARGE SCALE GENOMIC DNA]</scope>
    <source>
        <strain evidence="3 4">S95</strain>
    </source>
</reference>
<dbReference type="Proteomes" id="UP000078390">
    <property type="component" value="Unassembled WGS sequence"/>
</dbReference>
<keyword evidence="4" id="KW-1185">Reference proteome</keyword>
<keyword evidence="3" id="KW-0378">Hydrolase</keyword>
<organism evidence="3 4">
    <name type="scientific">Thermosulfurimonas dismutans</name>
    <dbReference type="NCBI Taxonomy" id="999894"/>
    <lineage>
        <taxon>Bacteria</taxon>
        <taxon>Pseudomonadati</taxon>
        <taxon>Thermodesulfobacteriota</taxon>
        <taxon>Thermodesulfobacteria</taxon>
        <taxon>Thermodesulfobacteriales</taxon>
        <taxon>Thermodesulfobacteriaceae</taxon>
        <taxon>Thermosulfurimonas</taxon>
    </lineage>
</organism>
<keyword evidence="3" id="KW-0540">Nuclease</keyword>
<dbReference type="PATRIC" id="fig|999894.6.peg.397"/>
<dbReference type="GO" id="GO:0006302">
    <property type="term" value="P:double-strand break repair"/>
    <property type="evidence" value="ECO:0007669"/>
    <property type="project" value="InterPro"/>
</dbReference>
<dbReference type="EMBL" id="LWLG01000001">
    <property type="protein sequence ID" value="OAQ21879.1"/>
    <property type="molecule type" value="Genomic_DNA"/>
</dbReference>
<dbReference type="Pfam" id="PF13558">
    <property type="entry name" value="SbcC_Walker_B"/>
    <property type="match status" value="1"/>
</dbReference>
<dbReference type="Pfam" id="PF13476">
    <property type="entry name" value="AAA_23"/>
    <property type="match status" value="1"/>
</dbReference>
<evidence type="ECO:0000313" key="3">
    <source>
        <dbReference type="EMBL" id="OAQ21879.1"/>
    </source>
</evidence>
<dbReference type="AlphaFoldDB" id="A0A179D830"/>
<keyword evidence="3" id="KW-0269">Exonuclease</keyword>
<keyword evidence="1" id="KW-0175">Coiled coil</keyword>
<dbReference type="SUPFAM" id="SSF52540">
    <property type="entry name" value="P-loop containing nucleoside triphosphate hydrolases"/>
    <property type="match status" value="1"/>
</dbReference>
<dbReference type="OrthoDB" id="9795626at2"/>
<gene>
    <name evidence="3" type="ORF">TDIS_0397</name>
</gene>
<feature type="coiled-coil region" evidence="1">
    <location>
        <begin position="203"/>
        <end position="271"/>
    </location>
</feature>
<dbReference type="Gene3D" id="3.40.50.300">
    <property type="entry name" value="P-loop containing nucleotide triphosphate hydrolases"/>
    <property type="match status" value="2"/>
</dbReference>
<dbReference type="PANTHER" id="PTHR32114">
    <property type="entry name" value="ABC TRANSPORTER ABCH.3"/>
    <property type="match status" value="1"/>
</dbReference>
<dbReference type="GO" id="GO:0004527">
    <property type="term" value="F:exonuclease activity"/>
    <property type="evidence" value="ECO:0007669"/>
    <property type="project" value="UniProtKB-KW"/>
</dbReference>
<feature type="domain" description="Rad50/SbcC-type AAA" evidence="2">
    <location>
        <begin position="5"/>
        <end position="224"/>
    </location>
</feature>
<dbReference type="GO" id="GO:0016887">
    <property type="term" value="F:ATP hydrolysis activity"/>
    <property type="evidence" value="ECO:0007669"/>
    <property type="project" value="InterPro"/>
</dbReference>
<comment type="caution">
    <text evidence="3">The sequence shown here is derived from an EMBL/GenBank/DDBJ whole genome shotgun (WGS) entry which is preliminary data.</text>
</comment>